<dbReference type="InterPro" id="IPR000515">
    <property type="entry name" value="MetI-like"/>
</dbReference>
<dbReference type="RefSeq" id="WP_006569628.1">
    <property type="nucleotide sequence ID" value="NZ_DOLB01000061.1"/>
</dbReference>
<dbReference type="InterPro" id="IPR035906">
    <property type="entry name" value="MetI-like_sf"/>
</dbReference>
<keyword evidence="2 7" id="KW-0813">Transport</keyword>
<dbReference type="PANTHER" id="PTHR30193:SF37">
    <property type="entry name" value="INNER MEMBRANE ABC TRANSPORTER PERMEASE PROTEIN YCJO"/>
    <property type="match status" value="1"/>
</dbReference>
<evidence type="ECO:0000313" key="9">
    <source>
        <dbReference type="EMBL" id="HBT48924.1"/>
    </source>
</evidence>
<proteinExistence type="inferred from homology"/>
<feature type="transmembrane region" description="Helical" evidence="7">
    <location>
        <begin position="283"/>
        <end position="303"/>
    </location>
</feature>
<evidence type="ECO:0000259" key="8">
    <source>
        <dbReference type="PROSITE" id="PS50928"/>
    </source>
</evidence>
<comment type="caution">
    <text evidence="9">The sequence shown here is derived from an EMBL/GenBank/DDBJ whole genome shotgun (WGS) entry which is preliminary data.</text>
</comment>
<dbReference type="CDD" id="cd06261">
    <property type="entry name" value="TM_PBP2"/>
    <property type="match status" value="1"/>
</dbReference>
<dbReference type="Gene3D" id="1.10.3720.10">
    <property type="entry name" value="MetI-like"/>
    <property type="match status" value="1"/>
</dbReference>
<keyword evidence="6 7" id="KW-0472">Membrane</keyword>
<dbReference type="EMBL" id="DOLB01000061">
    <property type="protein sequence ID" value="HBT48924.1"/>
    <property type="molecule type" value="Genomic_DNA"/>
</dbReference>
<dbReference type="GO" id="GO:0055085">
    <property type="term" value="P:transmembrane transport"/>
    <property type="evidence" value="ECO:0007669"/>
    <property type="project" value="InterPro"/>
</dbReference>
<dbReference type="InterPro" id="IPR051393">
    <property type="entry name" value="ABC_transporter_permease"/>
</dbReference>
<evidence type="ECO:0000313" key="10">
    <source>
        <dbReference type="Proteomes" id="UP000264445"/>
    </source>
</evidence>
<name>A0A101E5Z3_9THEO</name>
<keyword evidence="3" id="KW-1003">Cell membrane</keyword>
<dbReference type="GO" id="GO:0005886">
    <property type="term" value="C:plasma membrane"/>
    <property type="evidence" value="ECO:0007669"/>
    <property type="project" value="UniProtKB-SubCell"/>
</dbReference>
<gene>
    <name evidence="9" type="ORF">DEA61_03560</name>
</gene>
<dbReference type="SUPFAM" id="SSF161098">
    <property type="entry name" value="MetI-like"/>
    <property type="match status" value="1"/>
</dbReference>
<evidence type="ECO:0000256" key="5">
    <source>
        <dbReference type="ARBA" id="ARBA00022989"/>
    </source>
</evidence>
<sequence length="315" mass="35851">MLSQSILENKSKNNKKNSHFKQKFKEWFEVLPFIGLGLVLLSVFVVYPQIKNIYMAFTNYNIMPGQPSEFVGFANFMRAFHSEKFWLAFRNTVLYGVVTVPGQMAIGLIVAVLINNVIKGKNLYKVMIYIPVITSWIVVSLIFKYLFTDGKEGLINYALLKLHLISNPISWLQNTWTANFVIWVLGIWKGIGWVMVIYLAALQGIPNELYEAAEVDGANPVQTFFKIIIPLIKPTTFFILINLIIGAFGVFIQVMMITNGAPLGTTDVLLNYMYNRAFSDFEFGYASAISVIIGIVIMAITLLQKRLLKYDEFNY</sequence>
<organism evidence="9 10">
    <name type="scientific">Caldanaerobacter subterraneus</name>
    <dbReference type="NCBI Taxonomy" id="911092"/>
    <lineage>
        <taxon>Bacteria</taxon>
        <taxon>Bacillati</taxon>
        <taxon>Bacillota</taxon>
        <taxon>Clostridia</taxon>
        <taxon>Thermoanaerobacterales</taxon>
        <taxon>Thermoanaerobacteraceae</taxon>
        <taxon>Caldanaerobacter</taxon>
    </lineage>
</organism>
<feature type="domain" description="ABC transmembrane type-1" evidence="8">
    <location>
        <begin position="89"/>
        <end position="304"/>
    </location>
</feature>
<dbReference type="Pfam" id="PF00528">
    <property type="entry name" value="BPD_transp_1"/>
    <property type="match status" value="1"/>
</dbReference>
<evidence type="ECO:0000256" key="2">
    <source>
        <dbReference type="ARBA" id="ARBA00022448"/>
    </source>
</evidence>
<evidence type="ECO:0000256" key="1">
    <source>
        <dbReference type="ARBA" id="ARBA00004651"/>
    </source>
</evidence>
<dbReference type="AlphaFoldDB" id="A0A101E5Z3"/>
<evidence type="ECO:0000256" key="4">
    <source>
        <dbReference type="ARBA" id="ARBA00022692"/>
    </source>
</evidence>
<dbReference type="PROSITE" id="PS50928">
    <property type="entry name" value="ABC_TM1"/>
    <property type="match status" value="1"/>
</dbReference>
<protein>
    <submittedName>
        <fullName evidence="9">Sugar ABC transporter permease</fullName>
    </submittedName>
</protein>
<comment type="similarity">
    <text evidence="7">Belongs to the binding-protein-dependent transport system permease family.</text>
</comment>
<dbReference type="SUPFAM" id="SSF160964">
    <property type="entry name" value="MalF N-terminal region-like"/>
    <property type="match status" value="1"/>
</dbReference>
<evidence type="ECO:0000256" key="7">
    <source>
        <dbReference type="RuleBase" id="RU363032"/>
    </source>
</evidence>
<reference evidence="9 10" key="1">
    <citation type="journal article" date="2018" name="Nat. Biotechnol.">
        <title>A standardized bacterial taxonomy based on genome phylogeny substantially revises the tree of life.</title>
        <authorList>
            <person name="Parks D.H."/>
            <person name="Chuvochina M."/>
            <person name="Waite D.W."/>
            <person name="Rinke C."/>
            <person name="Skarshewski A."/>
            <person name="Chaumeil P.A."/>
            <person name="Hugenholtz P."/>
        </authorList>
    </citation>
    <scope>NUCLEOTIDE SEQUENCE [LARGE SCALE GENOMIC DNA]</scope>
    <source>
        <strain evidence="9">UBA12544</strain>
    </source>
</reference>
<feature type="transmembrane region" description="Helical" evidence="7">
    <location>
        <begin position="237"/>
        <end position="263"/>
    </location>
</feature>
<feature type="transmembrane region" description="Helical" evidence="7">
    <location>
        <begin position="180"/>
        <end position="201"/>
    </location>
</feature>
<evidence type="ECO:0000256" key="3">
    <source>
        <dbReference type="ARBA" id="ARBA00022475"/>
    </source>
</evidence>
<feature type="transmembrane region" description="Helical" evidence="7">
    <location>
        <begin position="93"/>
        <end position="114"/>
    </location>
</feature>
<comment type="subcellular location">
    <subcellularLocation>
        <location evidence="1 7">Cell membrane</location>
        <topology evidence="1 7">Multi-pass membrane protein</topology>
    </subcellularLocation>
</comment>
<accession>A0A101E5Z3</accession>
<feature type="transmembrane region" description="Helical" evidence="7">
    <location>
        <begin position="126"/>
        <end position="147"/>
    </location>
</feature>
<dbReference type="Proteomes" id="UP000264445">
    <property type="component" value="Unassembled WGS sequence"/>
</dbReference>
<keyword evidence="5 7" id="KW-1133">Transmembrane helix</keyword>
<evidence type="ECO:0000256" key="6">
    <source>
        <dbReference type="ARBA" id="ARBA00023136"/>
    </source>
</evidence>
<keyword evidence="4 7" id="KW-0812">Transmembrane</keyword>
<dbReference type="PANTHER" id="PTHR30193">
    <property type="entry name" value="ABC TRANSPORTER PERMEASE PROTEIN"/>
    <property type="match status" value="1"/>
</dbReference>
<feature type="transmembrane region" description="Helical" evidence="7">
    <location>
        <begin position="30"/>
        <end position="50"/>
    </location>
</feature>